<feature type="region of interest" description="Disordered" evidence="1">
    <location>
        <begin position="400"/>
        <end position="422"/>
    </location>
</feature>
<dbReference type="PANTHER" id="PTHR22874:SF1">
    <property type="entry name" value="ACTIVATING MOLECULE IN BECN1-REGULATED AUTOPHAGY PROTEIN 1"/>
    <property type="match status" value="1"/>
</dbReference>
<dbReference type="InterPro" id="IPR052596">
    <property type="entry name" value="AMBRA1_autophagy"/>
</dbReference>
<dbReference type="GO" id="GO:0080008">
    <property type="term" value="C:Cul4-RING E3 ubiquitin ligase complex"/>
    <property type="evidence" value="ECO:0007669"/>
    <property type="project" value="TreeGrafter"/>
</dbReference>
<dbReference type="GO" id="GO:0000045">
    <property type="term" value="P:autophagosome assembly"/>
    <property type="evidence" value="ECO:0007669"/>
    <property type="project" value="TreeGrafter"/>
</dbReference>
<dbReference type="GO" id="GO:1990756">
    <property type="term" value="F:ubiquitin-like ligase-substrate adaptor activity"/>
    <property type="evidence" value="ECO:0007669"/>
    <property type="project" value="TreeGrafter"/>
</dbReference>
<dbReference type="EMBL" id="FR824051">
    <property type="protein sequence ID" value="CCA14755.1"/>
    <property type="molecule type" value="Genomic_DNA"/>
</dbReference>
<reference evidence="2" key="1">
    <citation type="journal article" date="2011" name="PLoS Biol.">
        <title>Gene gain and loss during evolution of obligate parasitism in the white rust pathogen of Arabidopsis thaliana.</title>
        <authorList>
            <person name="Kemen E."/>
            <person name="Gardiner A."/>
            <person name="Schultz-Larsen T."/>
            <person name="Kemen A.C."/>
            <person name="Balmuth A.L."/>
            <person name="Robert-Seilaniantz A."/>
            <person name="Bailey K."/>
            <person name="Holub E."/>
            <person name="Studholme D.J."/>
            <person name="Maclean D."/>
            <person name="Jones J.D."/>
        </authorList>
    </citation>
    <scope>NUCLEOTIDE SEQUENCE</scope>
</reference>
<evidence type="ECO:0000256" key="1">
    <source>
        <dbReference type="SAM" id="MobiDB-lite"/>
    </source>
</evidence>
<dbReference type="GO" id="GO:0000423">
    <property type="term" value="P:mitophagy"/>
    <property type="evidence" value="ECO:0007669"/>
    <property type="project" value="TreeGrafter"/>
</dbReference>
<proteinExistence type="predicted"/>
<organism evidence="2">
    <name type="scientific">Albugo laibachii Nc14</name>
    <dbReference type="NCBI Taxonomy" id="890382"/>
    <lineage>
        <taxon>Eukaryota</taxon>
        <taxon>Sar</taxon>
        <taxon>Stramenopiles</taxon>
        <taxon>Oomycota</taxon>
        <taxon>Peronosporomycetes</taxon>
        <taxon>Albuginales</taxon>
        <taxon>Albuginaceae</taxon>
        <taxon>Albugo</taxon>
    </lineage>
</organism>
<sequence length="448" mass="50414">MFSYQTLRSVTFLPDHTKILVGEANERYNGHASSSDLTVTITLWDFDPTWALSTEPSALKKAMHNSRVILSHALIYNDGGFDISKCGRYLAICADLSLRQAEKELEMEAINDLEQILAHDSVQDGSSSNDEVNEVPIPRISVGSGVPSMQNLPLPSQMQTLPSNRSRQMSLPSLQTLNTVSMAHPTSFDFSSTMDEYMNQHFRRVRARLQQTSAQLHRQYPFGMARSPGHPQLASQGHPQIRPNIALSRLRFSRAQRAQRYQLASEVQSTWLTLVSLEANDLGKVIQTCHLAETLAGGVTSVKISPVSAFALLGYGVRDRMQRENMVSTHRVTRIYRWEDMKLLSHVESDTDDVNIALFNPIPGGGFIYGTKQGKLRVCQAYRGEYDDDENCNVFASSRRRHFDPSDSNEPSGDDRLEDLDELEPALIQDQLEQQNNSLPAYRRRRSA</sequence>
<dbReference type="PANTHER" id="PTHR22874">
    <property type="entry name" value="ACTIVATING MOLECULE IN BECN1-REGULATED AUTOPHAGY PROTEIN 1"/>
    <property type="match status" value="1"/>
</dbReference>
<accession>F0W131</accession>
<dbReference type="HOGENOM" id="CLU_029310_0_0_1"/>
<feature type="region of interest" description="Disordered" evidence="1">
    <location>
        <begin position="429"/>
        <end position="448"/>
    </location>
</feature>
<dbReference type="AlphaFoldDB" id="F0W131"/>
<protein>
    <submittedName>
        <fullName evidence="2">Uncharacterized protein AlNc14C6G810</fullName>
    </submittedName>
</protein>
<reference evidence="2" key="2">
    <citation type="submission" date="2011-02" db="EMBL/GenBank/DDBJ databases">
        <authorList>
            <person name="MacLean D."/>
        </authorList>
    </citation>
    <scope>NUCLEOTIDE SEQUENCE</scope>
</reference>
<name>F0W131_9STRA</name>
<evidence type="ECO:0000313" key="2">
    <source>
        <dbReference type="EMBL" id="CCA14755.1"/>
    </source>
</evidence>
<gene>
    <name evidence="2" type="primary">AlNc14C6G810</name>
    <name evidence="2" type="ORF">ALNC14_008980</name>
</gene>